<dbReference type="InterPro" id="IPR039323">
    <property type="entry name" value="ANKRD_45/46/60"/>
</dbReference>
<dbReference type="InterPro" id="IPR036770">
    <property type="entry name" value="Ankyrin_rpt-contain_sf"/>
</dbReference>
<reference evidence="1" key="1">
    <citation type="journal article" date="2019" name="MBio">
        <title>Virus Genomes from Deep Sea Sediments Expand the Ocean Megavirome and Support Independent Origins of Viral Gigantism.</title>
        <authorList>
            <person name="Backstrom D."/>
            <person name="Yutin N."/>
            <person name="Jorgensen S.L."/>
            <person name="Dharamshi J."/>
            <person name="Homa F."/>
            <person name="Zaremba-Niedwiedzka K."/>
            <person name="Spang A."/>
            <person name="Wolf Y.I."/>
            <person name="Koonin E.V."/>
            <person name="Ettema T.J."/>
        </authorList>
    </citation>
    <scope>NUCLEOTIDE SEQUENCE</scope>
</reference>
<dbReference type="PROSITE" id="PS50088">
    <property type="entry name" value="ANK_REPEAT"/>
    <property type="match status" value="2"/>
</dbReference>
<evidence type="ECO:0000313" key="1">
    <source>
        <dbReference type="EMBL" id="QBK85601.1"/>
    </source>
</evidence>
<gene>
    <name evidence="1" type="ORF">LCMAC101_01960</name>
</gene>
<dbReference type="PROSITE" id="PS50297">
    <property type="entry name" value="ANK_REP_REGION"/>
    <property type="match status" value="1"/>
</dbReference>
<organism evidence="1">
    <name type="scientific">Marseillevirus LCMAC101</name>
    <dbReference type="NCBI Taxonomy" id="2506602"/>
    <lineage>
        <taxon>Viruses</taxon>
        <taxon>Varidnaviria</taxon>
        <taxon>Bamfordvirae</taxon>
        <taxon>Nucleocytoviricota</taxon>
        <taxon>Megaviricetes</taxon>
        <taxon>Pimascovirales</taxon>
        <taxon>Pimascovirales incertae sedis</taxon>
        <taxon>Marseilleviridae</taxon>
    </lineage>
</organism>
<accession>A0A481YQV1</accession>
<dbReference type="Pfam" id="PF12796">
    <property type="entry name" value="Ank_2"/>
    <property type="match status" value="1"/>
</dbReference>
<name>A0A481YQV1_9VIRU</name>
<dbReference type="SUPFAM" id="SSF48403">
    <property type="entry name" value="Ankyrin repeat"/>
    <property type="match status" value="1"/>
</dbReference>
<protein>
    <submittedName>
        <fullName evidence="1">Ankyrin repeat protein</fullName>
    </submittedName>
</protein>
<sequence>MRCDDYSLQIYMNSYRLMELYYACKAGDLDTVVERLEEGYDVNEVYNTGNDFFDDGITHLMAAAMKGHTSVVKTLVEWGADLEAREMHGCTALMLAVYDNDQIDVAKELLKQGSDWYSVDDRGETVLDFLSEEDRQMMEDFIIDLECEKELGELDSESESDTDFY</sequence>
<dbReference type="EMBL" id="MK500327">
    <property type="protein sequence ID" value="QBK85601.1"/>
    <property type="molecule type" value="Genomic_DNA"/>
</dbReference>
<proteinExistence type="predicted"/>
<dbReference type="Gene3D" id="1.25.40.20">
    <property type="entry name" value="Ankyrin repeat-containing domain"/>
    <property type="match status" value="1"/>
</dbReference>
<dbReference type="PANTHER" id="PTHR22677:SF4">
    <property type="entry name" value="USHER SYNDROME TYPE-1G PROTEIN-LIKE PROTEIN"/>
    <property type="match status" value="1"/>
</dbReference>
<dbReference type="InterPro" id="IPR002110">
    <property type="entry name" value="Ankyrin_rpt"/>
</dbReference>
<dbReference type="PANTHER" id="PTHR22677">
    <property type="entry name" value="ANKYRIN REPEAT DOMAIN-CONTAINING PROTEIN 60"/>
    <property type="match status" value="1"/>
</dbReference>
<dbReference type="SMART" id="SM00248">
    <property type="entry name" value="ANK"/>
    <property type="match status" value="3"/>
</dbReference>